<evidence type="ECO:0000256" key="1">
    <source>
        <dbReference type="ARBA" id="ARBA00004123"/>
    </source>
</evidence>
<dbReference type="InterPro" id="IPR013087">
    <property type="entry name" value="Znf_C2H2_type"/>
</dbReference>
<evidence type="ECO:0000256" key="5">
    <source>
        <dbReference type="ARBA" id="ARBA00022833"/>
    </source>
</evidence>
<dbReference type="PANTHER" id="PTHR16515">
    <property type="entry name" value="PR DOMAIN ZINC FINGER PROTEIN"/>
    <property type="match status" value="1"/>
</dbReference>
<evidence type="ECO:0000256" key="4">
    <source>
        <dbReference type="ARBA" id="ARBA00022771"/>
    </source>
</evidence>
<dbReference type="PROSITE" id="PS00028">
    <property type="entry name" value="ZINC_FINGER_C2H2_1"/>
    <property type="match status" value="4"/>
</dbReference>
<dbReference type="Pfam" id="PF07776">
    <property type="entry name" value="zf-AD"/>
    <property type="match status" value="1"/>
</dbReference>
<dbReference type="Gene3D" id="3.30.160.60">
    <property type="entry name" value="Classic Zinc Finger"/>
    <property type="match status" value="2"/>
</dbReference>
<dbReference type="AlphaFoldDB" id="A0A1E1WD60"/>
<dbReference type="EMBL" id="GDQN01006165">
    <property type="protein sequence ID" value="JAT84889.1"/>
    <property type="molecule type" value="Transcribed_RNA"/>
</dbReference>
<dbReference type="SMART" id="SM00868">
    <property type="entry name" value="zf-AD"/>
    <property type="match status" value="1"/>
</dbReference>
<evidence type="ECO:0000256" key="8">
    <source>
        <dbReference type="PROSITE-ProRule" id="PRU00042"/>
    </source>
</evidence>
<feature type="domain" description="C2H2-type" evidence="10">
    <location>
        <begin position="197"/>
        <end position="224"/>
    </location>
</feature>
<dbReference type="OrthoDB" id="1095242at2759"/>
<protein>
    <recommendedName>
        <fullName evidence="13">Protein krueppel</fullName>
    </recommendedName>
</protein>
<dbReference type="GO" id="GO:0010468">
    <property type="term" value="P:regulation of gene expression"/>
    <property type="evidence" value="ECO:0007669"/>
    <property type="project" value="TreeGrafter"/>
</dbReference>
<dbReference type="InterPro" id="IPR036236">
    <property type="entry name" value="Znf_C2H2_sf"/>
</dbReference>
<dbReference type="SUPFAM" id="SSF57716">
    <property type="entry name" value="Glucocorticoid receptor-like (DNA-binding domain)"/>
    <property type="match status" value="1"/>
</dbReference>
<dbReference type="InterPro" id="IPR050331">
    <property type="entry name" value="Zinc_finger"/>
</dbReference>
<evidence type="ECO:0000256" key="2">
    <source>
        <dbReference type="ARBA" id="ARBA00022723"/>
    </source>
</evidence>
<dbReference type="PROSITE" id="PS51915">
    <property type="entry name" value="ZAD"/>
    <property type="match status" value="1"/>
</dbReference>
<evidence type="ECO:0000256" key="9">
    <source>
        <dbReference type="PROSITE-ProRule" id="PRU01263"/>
    </source>
</evidence>
<feature type="domain" description="C2H2-type" evidence="10">
    <location>
        <begin position="172"/>
        <end position="199"/>
    </location>
</feature>
<feature type="binding site" evidence="9">
    <location>
        <position position="59"/>
    </location>
    <ligand>
        <name>Zn(2+)</name>
        <dbReference type="ChEBI" id="CHEBI:29105"/>
    </ligand>
</feature>
<name>A0A1E1WD60_PECGO</name>
<feature type="binding site" evidence="9">
    <location>
        <position position="62"/>
    </location>
    <ligand>
        <name>Zn(2+)</name>
        <dbReference type="ChEBI" id="CHEBI:29105"/>
    </ligand>
</feature>
<sequence>MVDIITSCRTCMKNVDVSSLVDLFDLLTLEERVVLLAQALMDCTSMQISKTDGLPQRLCHDCVNLVKIAYTFRNQAQNAENEFRKILSYQAQVKEEHIDVEFKPEKSEDSLEFKPENSYDDLVDMYEEHYEYDTTFPKQETDKQHYVCSKCNKTYRSEKRFLKHLMSHEKSLSCHICNKSFQKQSYLNKHVAKHEINKCSICGTSFGTETVLLEHMMTHTESMEVKTELEDQYKCPQCDMTFSKLRSLAMHKKKHKSKGTRKTFICDTCKKEFSLKSLLRRQ</sequence>
<keyword evidence="6" id="KW-0238">DNA-binding</keyword>
<dbReference type="Gene3D" id="3.40.1800.20">
    <property type="match status" value="1"/>
</dbReference>
<keyword evidence="5 9" id="KW-0862">Zinc</keyword>
<dbReference type="GO" id="GO:0008270">
    <property type="term" value="F:zinc ion binding"/>
    <property type="evidence" value="ECO:0007669"/>
    <property type="project" value="UniProtKB-UniRule"/>
</dbReference>
<keyword evidence="2 9" id="KW-0479">Metal-binding</keyword>
<keyword evidence="7" id="KW-0539">Nucleus</keyword>
<accession>A0A1E1WD60</accession>
<evidence type="ECO:0000313" key="12">
    <source>
        <dbReference type="EMBL" id="JAT84889.1"/>
    </source>
</evidence>
<dbReference type="Pfam" id="PF00096">
    <property type="entry name" value="zf-C2H2"/>
    <property type="match status" value="2"/>
</dbReference>
<dbReference type="Pfam" id="PF13912">
    <property type="entry name" value="zf-C2H2_6"/>
    <property type="match status" value="2"/>
</dbReference>
<evidence type="ECO:0000256" key="7">
    <source>
        <dbReference type="ARBA" id="ARBA00023242"/>
    </source>
</evidence>
<proteinExistence type="predicted"/>
<evidence type="ECO:0000256" key="3">
    <source>
        <dbReference type="ARBA" id="ARBA00022737"/>
    </source>
</evidence>
<feature type="domain" description="ZAD" evidence="11">
    <location>
        <begin position="6"/>
        <end position="86"/>
    </location>
</feature>
<dbReference type="GO" id="GO:0003677">
    <property type="term" value="F:DNA binding"/>
    <property type="evidence" value="ECO:0007669"/>
    <property type="project" value="UniProtKB-KW"/>
</dbReference>
<dbReference type="GO" id="GO:0005634">
    <property type="term" value="C:nucleus"/>
    <property type="evidence" value="ECO:0007669"/>
    <property type="project" value="UniProtKB-SubCell"/>
</dbReference>
<dbReference type="SMART" id="SM00355">
    <property type="entry name" value="ZnF_C2H2"/>
    <property type="match status" value="4"/>
</dbReference>
<keyword evidence="3" id="KW-0677">Repeat</keyword>
<feature type="binding site" evidence="9">
    <location>
        <position position="11"/>
    </location>
    <ligand>
        <name>Zn(2+)</name>
        <dbReference type="ChEBI" id="CHEBI:29105"/>
    </ligand>
</feature>
<evidence type="ECO:0000259" key="11">
    <source>
        <dbReference type="PROSITE" id="PS51915"/>
    </source>
</evidence>
<reference evidence="12" key="1">
    <citation type="submission" date="2015-09" db="EMBL/GenBank/DDBJ databases">
        <title>De novo assembly of Pectinophora gossypiella (Pink Bollworm) gut transcriptome.</title>
        <authorList>
            <person name="Tassone E.E."/>
        </authorList>
    </citation>
    <scope>NUCLEOTIDE SEQUENCE</scope>
</reference>
<keyword evidence="4 8" id="KW-0863">Zinc-finger</keyword>
<feature type="non-terminal residue" evidence="12">
    <location>
        <position position="282"/>
    </location>
</feature>
<gene>
    <name evidence="12" type="ORF">g.18177</name>
</gene>
<comment type="subcellular location">
    <subcellularLocation>
        <location evidence="1">Nucleus</location>
    </subcellularLocation>
</comment>
<feature type="binding site" evidence="9">
    <location>
        <position position="8"/>
    </location>
    <ligand>
        <name>Zn(2+)</name>
        <dbReference type="ChEBI" id="CHEBI:29105"/>
    </ligand>
</feature>
<evidence type="ECO:0000259" key="10">
    <source>
        <dbReference type="PROSITE" id="PS50157"/>
    </source>
</evidence>
<organism evidence="12">
    <name type="scientific">Pectinophora gossypiella</name>
    <name type="common">Cotton pink bollworm</name>
    <name type="synonym">Depressaria gossypiella</name>
    <dbReference type="NCBI Taxonomy" id="13191"/>
    <lineage>
        <taxon>Eukaryota</taxon>
        <taxon>Metazoa</taxon>
        <taxon>Ecdysozoa</taxon>
        <taxon>Arthropoda</taxon>
        <taxon>Hexapoda</taxon>
        <taxon>Insecta</taxon>
        <taxon>Pterygota</taxon>
        <taxon>Neoptera</taxon>
        <taxon>Endopterygota</taxon>
        <taxon>Lepidoptera</taxon>
        <taxon>Glossata</taxon>
        <taxon>Ditrysia</taxon>
        <taxon>Gelechioidea</taxon>
        <taxon>Gelechiidae</taxon>
        <taxon>Apatetrinae</taxon>
        <taxon>Pectinophora</taxon>
    </lineage>
</organism>
<dbReference type="InterPro" id="IPR012934">
    <property type="entry name" value="Znf_AD"/>
</dbReference>
<dbReference type="SUPFAM" id="SSF57667">
    <property type="entry name" value="beta-beta-alpha zinc fingers"/>
    <property type="match status" value="2"/>
</dbReference>
<feature type="domain" description="C2H2-type" evidence="10">
    <location>
        <begin position="233"/>
        <end position="260"/>
    </location>
</feature>
<feature type="domain" description="C2H2-type" evidence="10">
    <location>
        <begin position="146"/>
        <end position="173"/>
    </location>
</feature>
<evidence type="ECO:0000256" key="6">
    <source>
        <dbReference type="ARBA" id="ARBA00023125"/>
    </source>
</evidence>
<dbReference type="PROSITE" id="PS50157">
    <property type="entry name" value="ZINC_FINGER_C2H2_2"/>
    <property type="match status" value="4"/>
</dbReference>
<evidence type="ECO:0008006" key="13">
    <source>
        <dbReference type="Google" id="ProtNLM"/>
    </source>
</evidence>
<dbReference type="PANTHER" id="PTHR16515:SF49">
    <property type="entry name" value="GASTRULA ZINC FINGER PROTEIN XLCGF49.1-LIKE-RELATED"/>
    <property type="match status" value="1"/>
</dbReference>